<feature type="transmembrane region" description="Helical" evidence="1">
    <location>
        <begin position="87"/>
        <end position="105"/>
    </location>
</feature>
<keyword evidence="1" id="KW-1133">Transmembrane helix</keyword>
<feature type="transmembrane region" description="Helical" evidence="1">
    <location>
        <begin position="125"/>
        <end position="142"/>
    </location>
</feature>
<feature type="transmembrane region" description="Helical" evidence="1">
    <location>
        <begin position="59"/>
        <end position="80"/>
    </location>
</feature>
<dbReference type="EMBL" id="CP034170">
    <property type="protein sequence ID" value="AZI58259.1"/>
    <property type="molecule type" value="Genomic_DNA"/>
</dbReference>
<evidence type="ECO:0000313" key="2">
    <source>
        <dbReference type="EMBL" id="AZI58259.1"/>
    </source>
</evidence>
<gene>
    <name evidence="2" type="ORF">EH165_09030</name>
</gene>
<proteinExistence type="predicted"/>
<dbReference type="Proteomes" id="UP000268084">
    <property type="component" value="Chromosome"/>
</dbReference>
<sequence length="153" mass="16212">MTIPARVPESRSHTSTTFRHRVLTAGIYVIFIVQLLFLIAHIARFYYTDIPAASAIDNWPSGLIFGALVLAWAASMTSLVVTGSAAWVCLTAVLTSIVATSVNAGGGTMDESGRVTTWSTGDPRLVGAIGVCAVVLLVLGWLRRQHGLQSAAN</sequence>
<keyword evidence="3" id="KW-1185">Reference proteome</keyword>
<dbReference type="RefSeq" id="WP_124799168.1">
    <property type="nucleotide sequence ID" value="NZ_CP034170.1"/>
</dbReference>
<dbReference type="KEGG" id="nak:EH165_09030"/>
<reference evidence="2 3" key="1">
    <citation type="submission" date="2018-11" db="EMBL/GenBank/DDBJ databases">
        <authorList>
            <person name="Da X."/>
        </authorList>
    </citation>
    <scope>NUCLEOTIDE SEQUENCE [LARGE SCALE GENOMIC DNA]</scope>
    <source>
        <strain evidence="2 3">S14-144</strain>
    </source>
</reference>
<keyword evidence="1" id="KW-0812">Transmembrane</keyword>
<accession>A0A3G8ZLQ0</accession>
<dbReference type="AlphaFoldDB" id="A0A3G8ZLQ0"/>
<evidence type="ECO:0000313" key="3">
    <source>
        <dbReference type="Proteomes" id="UP000268084"/>
    </source>
</evidence>
<reference evidence="2 3" key="2">
    <citation type="submission" date="2018-12" db="EMBL/GenBank/DDBJ databases">
        <title>Nakamurella antarcticus sp. nov., isolated from Antarctica South Shetland Islands soil.</title>
        <authorList>
            <person name="Peng F."/>
        </authorList>
    </citation>
    <scope>NUCLEOTIDE SEQUENCE [LARGE SCALE GENOMIC DNA]</scope>
    <source>
        <strain evidence="2 3">S14-144</strain>
    </source>
</reference>
<protein>
    <submittedName>
        <fullName evidence="2">Uncharacterized protein</fullName>
    </submittedName>
</protein>
<keyword evidence="1" id="KW-0472">Membrane</keyword>
<evidence type="ECO:0000256" key="1">
    <source>
        <dbReference type="SAM" id="Phobius"/>
    </source>
</evidence>
<organism evidence="2 3">
    <name type="scientific">Nakamurella antarctica</name>
    <dbReference type="NCBI Taxonomy" id="1902245"/>
    <lineage>
        <taxon>Bacteria</taxon>
        <taxon>Bacillati</taxon>
        <taxon>Actinomycetota</taxon>
        <taxon>Actinomycetes</taxon>
        <taxon>Nakamurellales</taxon>
        <taxon>Nakamurellaceae</taxon>
        <taxon>Nakamurella</taxon>
    </lineage>
</organism>
<feature type="transmembrane region" description="Helical" evidence="1">
    <location>
        <begin position="21"/>
        <end position="47"/>
    </location>
</feature>
<name>A0A3G8ZLQ0_9ACTN</name>